<name>A0ABW0WBG0_STRNO</name>
<dbReference type="Proteomes" id="UP001596065">
    <property type="component" value="Unassembled WGS sequence"/>
</dbReference>
<reference evidence="2" key="1">
    <citation type="journal article" date="2019" name="Int. J. Syst. Evol. Microbiol.">
        <title>The Global Catalogue of Microorganisms (GCM) 10K type strain sequencing project: providing services to taxonomists for standard genome sequencing and annotation.</title>
        <authorList>
            <consortium name="The Broad Institute Genomics Platform"/>
            <consortium name="The Broad Institute Genome Sequencing Center for Infectious Disease"/>
            <person name="Wu L."/>
            <person name="Ma J."/>
        </authorList>
    </citation>
    <scope>NUCLEOTIDE SEQUENCE [LARGE SCALE GENOMIC DNA]</scope>
    <source>
        <strain evidence="2">KCTC 5701</strain>
    </source>
</reference>
<keyword evidence="2" id="KW-1185">Reference proteome</keyword>
<sequence length="100" mass="10919">MPWPVSAGRARTAGLEGLCFKRLDEPYRPTRSRRKYKERVTTEAVIGAVTGSLTAPRTVLLDHYDTAGQNAHLAFEGVPARLCRPMLCSPHPVMGQALSG</sequence>
<dbReference type="EMBL" id="JBHSOE010000001">
    <property type="protein sequence ID" value="MFC5654094.1"/>
    <property type="molecule type" value="Genomic_DNA"/>
</dbReference>
<evidence type="ECO:0000313" key="2">
    <source>
        <dbReference type="Proteomes" id="UP001596065"/>
    </source>
</evidence>
<organism evidence="1 2">
    <name type="scientific">Streptomyces nogalater</name>
    <dbReference type="NCBI Taxonomy" id="38314"/>
    <lineage>
        <taxon>Bacteria</taxon>
        <taxon>Bacillati</taxon>
        <taxon>Actinomycetota</taxon>
        <taxon>Actinomycetes</taxon>
        <taxon>Kitasatosporales</taxon>
        <taxon>Streptomycetaceae</taxon>
        <taxon>Streptomyces</taxon>
    </lineage>
</organism>
<accession>A0ABW0WBG0</accession>
<gene>
    <name evidence="1" type="ORF">ACFP3J_01130</name>
</gene>
<proteinExistence type="predicted"/>
<evidence type="ECO:0000313" key="1">
    <source>
        <dbReference type="EMBL" id="MFC5654094.1"/>
    </source>
</evidence>
<protein>
    <submittedName>
        <fullName evidence="1">Uncharacterized protein</fullName>
    </submittedName>
</protein>
<comment type="caution">
    <text evidence="1">The sequence shown here is derived from an EMBL/GenBank/DDBJ whole genome shotgun (WGS) entry which is preliminary data.</text>
</comment>
<dbReference type="RefSeq" id="WP_344348157.1">
    <property type="nucleotide sequence ID" value="NZ_BAAASM010000014.1"/>
</dbReference>